<keyword evidence="3" id="KW-0460">Magnesium</keyword>
<dbReference type="AlphaFoldDB" id="A0A8J3R314"/>
<feature type="binding site" evidence="3">
    <location>
        <position position="302"/>
    </location>
    <ligand>
        <name>Mg(2+)</name>
        <dbReference type="ChEBI" id="CHEBI:18420"/>
        <label>2</label>
    </ligand>
</feature>
<sequence>MTIEEQRPAGRDDTGGGAATDLSRARGALSGLAIGDALGMPTQSLSRQRIVARYGERLAGFAAGEADQPIAPNLPAGSVTDDTEQAMLVGRLLVAGHGHIDPGTLAAELLAWEAGMAARGSLDLLGPSTKRAVAAVQAGVPVDQAGRYGDTNGAAMRIAPVGVAVPANDLPALIDRVVEASAVSHNTGVALAAASAVAAAVSAGMAGAGMAEATGQAVAAARLGAERGYWIAGADIASRIEWATDLVRGLTPAAAAERVYRLVGTSVASTESVPAAFAVLAVYPDDPWQAVLLAASLGGDCDTIAAMAGAIAGAVHGIESFPTTAVDTVRDVNNLDLDRLAGQLLDLREAGRPVRTTKV</sequence>
<gene>
    <name evidence="5" type="primary">draG_3</name>
    <name evidence="5" type="ORF">Raf01_90360</name>
</gene>
<feature type="binding site" evidence="3">
    <location>
        <position position="80"/>
    </location>
    <ligand>
        <name>Mg(2+)</name>
        <dbReference type="ChEBI" id="CHEBI:18420"/>
        <label>1</label>
    </ligand>
</feature>
<dbReference type="InterPro" id="IPR050792">
    <property type="entry name" value="ADP-ribosylglycohydrolase"/>
</dbReference>
<feature type="binding site" evidence="3">
    <location>
        <position position="303"/>
    </location>
    <ligand>
        <name>Mg(2+)</name>
        <dbReference type="ChEBI" id="CHEBI:18420"/>
        <label>1</label>
    </ligand>
</feature>
<organism evidence="5 6">
    <name type="scientific">Rugosimonospora africana</name>
    <dbReference type="NCBI Taxonomy" id="556532"/>
    <lineage>
        <taxon>Bacteria</taxon>
        <taxon>Bacillati</taxon>
        <taxon>Actinomycetota</taxon>
        <taxon>Actinomycetes</taxon>
        <taxon>Micromonosporales</taxon>
        <taxon>Micromonosporaceae</taxon>
        <taxon>Rugosimonospora</taxon>
    </lineage>
</organism>
<evidence type="ECO:0000256" key="4">
    <source>
        <dbReference type="SAM" id="MobiDB-lite"/>
    </source>
</evidence>
<evidence type="ECO:0000256" key="2">
    <source>
        <dbReference type="ARBA" id="ARBA00022801"/>
    </source>
</evidence>
<protein>
    <submittedName>
        <fullName evidence="5">ADP-ribosylglycohydrolase</fullName>
    </submittedName>
</protein>
<dbReference type="GO" id="GO:0016787">
    <property type="term" value="F:hydrolase activity"/>
    <property type="evidence" value="ECO:0007669"/>
    <property type="project" value="UniProtKB-KW"/>
</dbReference>
<dbReference type="EMBL" id="BONZ01000107">
    <property type="protein sequence ID" value="GIH20864.1"/>
    <property type="molecule type" value="Genomic_DNA"/>
</dbReference>
<feature type="binding site" evidence="3">
    <location>
        <position position="300"/>
    </location>
    <ligand>
        <name>Mg(2+)</name>
        <dbReference type="ChEBI" id="CHEBI:18420"/>
        <label>1</label>
    </ligand>
</feature>
<comment type="similarity">
    <text evidence="1">Belongs to the ADP-ribosylglycohydrolase family.</text>
</comment>
<evidence type="ECO:0000256" key="3">
    <source>
        <dbReference type="PIRSR" id="PIRSR605502-1"/>
    </source>
</evidence>
<dbReference type="SUPFAM" id="SSF101478">
    <property type="entry name" value="ADP-ribosylglycohydrolase"/>
    <property type="match status" value="1"/>
</dbReference>
<feature type="compositionally biased region" description="Basic and acidic residues" evidence="4">
    <location>
        <begin position="1"/>
        <end position="14"/>
    </location>
</feature>
<dbReference type="Proteomes" id="UP000642748">
    <property type="component" value="Unassembled WGS sequence"/>
</dbReference>
<dbReference type="Pfam" id="PF03747">
    <property type="entry name" value="ADP_ribosyl_GH"/>
    <property type="match status" value="1"/>
</dbReference>
<dbReference type="GO" id="GO:0046872">
    <property type="term" value="F:metal ion binding"/>
    <property type="evidence" value="ECO:0007669"/>
    <property type="project" value="UniProtKB-KW"/>
</dbReference>
<comment type="caution">
    <text evidence="5">The sequence shown here is derived from an EMBL/GenBank/DDBJ whole genome shotgun (WGS) entry which is preliminary data.</text>
</comment>
<evidence type="ECO:0000256" key="1">
    <source>
        <dbReference type="ARBA" id="ARBA00010702"/>
    </source>
</evidence>
<feature type="binding site" evidence="3">
    <location>
        <position position="81"/>
    </location>
    <ligand>
        <name>Mg(2+)</name>
        <dbReference type="ChEBI" id="CHEBI:18420"/>
        <label>1</label>
    </ligand>
</feature>
<keyword evidence="2" id="KW-0378">Hydrolase</keyword>
<dbReference type="InterPro" id="IPR036705">
    <property type="entry name" value="Ribosyl_crysJ1_sf"/>
</dbReference>
<keyword evidence="3" id="KW-0479">Metal-binding</keyword>
<dbReference type="PANTHER" id="PTHR16222:SF24">
    <property type="entry name" value="ADP-RIBOSYLHYDROLASE ARH3"/>
    <property type="match status" value="1"/>
</dbReference>
<feature type="binding site" evidence="3">
    <location>
        <position position="82"/>
    </location>
    <ligand>
        <name>Mg(2+)</name>
        <dbReference type="ChEBI" id="CHEBI:18420"/>
        <label>1</label>
    </ligand>
</feature>
<evidence type="ECO:0000313" key="5">
    <source>
        <dbReference type="EMBL" id="GIH20864.1"/>
    </source>
</evidence>
<reference evidence="5" key="1">
    <citation type="submission" date="2021-01" db="EMBL/GenBank/DDBJ databases">
        <title>Whole genome shotgun sequence of Rugosimonospora africana NBRC 104875.</title>
        <authorList>
            <person name="Komaki H."/>
            <person name="Tamura T."/>
        </authorList>
    </citation>
    <scope>NUCLEOTIDE SEQUENCE</scope>
    <source>
        <strain evidence="5">NBRC 104875</strain>
    </source>
</reference>
<accession>A0A8J3R314</accession>
<dbReference type="RefSeq" id="WP_203924280.1">
    <property type="nucleotide sequence ID" value="NZ_BONZ01000107.1"/>
</dbReference>
<dbReference type="PANTHER" id="PTHR16222">
    <property type="entry name" value="ADP-RIBOSYLGLYCOHYDROLASE"/>
    <property type="match status" value="1"/>
</dbReference>
<comment type="cofactor">
    <cofactor evidence="3">
        <name>Mg(2+)</name>
        <dbReference type="ChEBI" id="CHEBI:18420"/>
    </cofactor>
    <text evidence="3">Binds 2 magnesium ions per subunit.</text>
</comment>
<dbReference type="Gene3D" id="1.10.4080.10">
    <property type="entry name" value="ADP-ribosylation/Crystallin J1"/>
    <property type="match status" value="1"/>
</dbReference>
<dbReference type="InterPro" id="IPR005502">
    <property type="entry name" value="Ribosyl_crysJ1"/>
</dbReference>
<evidence type="ECO:0000313" key="6">
    <source>
        <dbReference type="Proteomes" id="UP000642748"/>
    </source>
</evidence>
<name>A0A8J3R314_9ACTN</name>
<proteinExistence type="inferred from homology"/>
<keyword evidence="6" id="KW-1185">Reference proteome</keyword>
<feature type="region of interest" description="Disordered" evidence="4">
    <location>
        <begin position="1"/>
        <end position="21"/>
    </location>
</feature>